<comment type="subcellular location">
    <subcellularLocation>
        <location evidence="1">Membrane</location>
        <topology evidence="1">Single-pass membrane protein</topology>
    </subcellularLocation>
</comment>
<dbReference type="Pfam" id="PF13947">
    <property type="entry name" value="GUB_WAK_bind"/>
    <property type="match status" value="1"/>
</dbReference>
<sequence length="248" mass="27284">MSVLPSCSRCPQSVVVSVALIFALFQQTCSAKHRTSCPSSSCGEIGEIKYPFRLKGDPGGCGLPSYELACVNNRTLFTLFSGNYYVKEINYDIYHIRVIDLGVVQDTSCSFPRYFLSNRNFSEYYFNNDPLTFSDDYFTTGVVFLNCSKRVGDDPRYVEVKAGCCDSRGVTYAVDLGTGFTVMDVKAGCSLKIGTLANGRGTTVERVSCVPSITPPNKFNAIIVKSITTPPTIVVRYILLYLCCLPLS</sequence>
<dbReference type="EMBL" id="CP144690">
    <property type="protein sequence ID" value="WVY90739.1"/>
    <property type="molecule type" value="Genomic_DNA"/>
</dbReference>
<name>A0AAQ3MGU2_VIGMU</name>
<organism evidence="5 6">
    <name type="scientific">Vigna mungo</name>
    <name type="common">Black gram</name>
    <name type="synonym">Phaseolus mungo</name>
    <dbReference type="NCBI Taxonomy" id="3915"/>
    <lineage>
        <taxon>Eukaryota</taxon>
        <taxon>Viridiplantae</taxon>
        <taxon>Streptophyta</taxon>
        <taxon>Embryophyta</taxon>
        <taxon>Tracheophyta</taxon>
        <taxon>Spermatophyta</taxon>
        <taxon>Magnoliopsida</taxon>
        <taxon>eudicotyledons</taxon>
        <taxon>Gunneridae</taxon>
        <taxon>Pentapetalae</taxon>
        <taxon>rosids</taxon>
        <taxon>fabids</taxon>
        <taxon>Fabales</taxon>
        <taxon>Fabaceae</taxon>
        <taxon>Papilionoideae</taxon>
        <taxon>50 kb inversion clade</taxon>
        <taxon>NPAAA clade</taxon>
        <taxon>indigoferoid/millettioid clade</taxon>
        <taxon>Phaseoleae</taxon>
        <taxon>Vigna</taxon>
    </lineage>
</organism>
<evidence type="ECO:0000256" key="1">
    <source>
        <dbReference type="ARBA" id="ARBA00004167"/>
    </source>
</evidence>
<dbReference type="GO" id="GO:0030247">
    <property type="term" value="F:polysaccharide binding"/>
    <property type="evidence" value="ECO:0007669"/>
    <property type="project" value="InterPro"/>
</dbReference>
<accession>A0AAQ3MGU2</accession>
<evidence type="ECO:0000313" key="5">
    <source>
        <dbReference type="EMBL" id="WVY90739.1"/>
    </source>
</evidence>
<feature type="domain" description="Wall-associated receptor kinase galacturonan-binding" evidence="4">
    <location>
        <begin position="37"/>
        <end position="100"/>
    </location>
</feature>
<proteinExistence type="predicted"/>
<dbReference type="PANTHER" id="PTHR33138:SF30">
    <property type="entry name" value="LEAF RUST 10 DISEASE-RESISTANCE LOCUS RECEPTOR-LIKE PROTEIN KINASE-LIKE 2.7"/>
    <property type="match status" value="1"/>
</dbReference>
<keyword evidence="2 3" id="KW-0732">Signal</keyword>
<evidence type="ECO:0000256" key="3">
    <source>
        <dbReference type="SAM" id="SignalP"/>
    </source>
</evidence>
<feature type="chain" id="PRO_5042955034" description="Wall-associated receptor kinase galacturonan-binding domain-containing protein" evidence="3">
    <location>
        <begin position="32"/>
        <end position="248"/>
    </location>
</feature>
<gene>
    <name evidence="5" type="ORF">V8G54_036253</name>
</gene>
<protein>
    <recommendedName>
        <fullName evidence="4">Wall-associated receptor kinase galacturonan-binding domain-containing protein</fullName>
    </recommendedName>
</protein>
<dbReference type="PANTHER" id="PTHR33138">
    <property type="entry name" value="OS01G0690200 PROTEIN"/>
    <property type="match status" value="1"/>
</dbReference>
<dbReference type="InterPro" id="IPR025287">
    <property type="entry name" value="WAK_GUB"/>
</dbReference>
<evidence type="ECO:0000313" key="6">
    <source>
        <dbReference type="Proteomes" id="UP001374535"/>
    </source>
</evidence>
<feature type="signal peptide" evidence="3">
    <location>
        <begin position="1"/>
        <end position="31"/>
    </location>
</feature>
<evidence type="ECO:0000256" key="2">
    <source>
        <dbReference type="ARBA" id="ARBA00022729"/>
    </source>
</evidence>
<keyword evidence="6" id="KW-1185">Reference proteome</keyword>
<dbReference type="Proteomes" id="UP001374535">
    <property type="component" value="Chromosome 11"/>
</dbReference>
<dbReference type="AlphaFoldDB" id="A0AAQ3MGU2"/>
<evidence type="ECO:0000259" key="4">
    <source>
        <dbReference type="Pfam" id="PF13947"/>
    </source>
</evidence>
<reference evidence="5 6" key="1">
    <citation type="journal article" date="2023" name="Life. Sci Alliance">
        <title>Evolutionary insights into 3D genome organization and epigenetic landscape of Vigna mungo.</title>
        <authorList>
            <person name="Junaid A."/>
            <person name="Singh B."/>
            <person name="Bhatia S."/>
        </authorList>
    </citation>
    <scope>NUCLEOTIDE SEQUENCE [LARGE SCALE GENOMIC DNA]</scope>
    <source>
        <strain evidence="5">Urdbean</strain>
    </source>
</reference>
<dbReference type="GO" id="GO:0016020">
    <property type="term" value="C:membrane"/>
    <property type="evidence" value="ECO:0007669"/>
    <property type="project" value="UniProtKB-SubCell"/>
</dbReference>